<name>A0A848L7W0_9BACT</name>
<evidence type="ECO:0000256" key="2">
    <source>
        <dbReference type="ARBA" id="ARBA00022679"/>
    </source>
</evidence>
<dbReference type="Gene3D" id="3.40.50.2000">
    <property type="entry name" value="Glycogen Phosphorylase B"/>
    <property type="match status" value="1"/>
</dbReference>
<dbReference type="PANTHER" id="PTHR30160:SF1">
    <property type="entry name" value="LIPOPOLYSACCHARIDE 1,2-N-ACETYLGLUCOSAMINETRANSFERASE-RELATED"/>
    <property type="match status" value="1"/>
</dbReference>
<dbReference type="InterPro" id="IPR002201">
    <property type="entry name" value="Glyco_trans_9"/>
</dbReference>
<evidence type="ECO:0000313" key="3">
    <source>
        <dbReference type="EMBL" id="NMO14647.1"/>
    </source>
</evidence>
<dbReference type="Pfam" id="PF01075">
    <property type="entry name" value="Glyco_transf_9"/>
    <property type="match status" value="1"/>
</dbReference>
<reference evidence="3 4" key="1">
    <citation type="submission" date="2020-04" db="EMBL/GenBank/DDBJ databases">
        <title>Draft genome of Pyxidicoccus fallax type strain.</title>
        <authorList>
            <person name="Whitworth D.E."/>
        </authorList>
    </citation>
    <scope>NUCLEOTIDE SEQUENCE [LARGE SCALE GENOMIC DNA]</scope>
    <source>
        <strain evidence="3 4">DSM 14698</strain>
    </source>
</reference>
<keyword evidence="2 3" id="KW-0808">Transferase</keyword>
<dbReference type="GO" id="GO:0005829">
    <property type="term" value="C:cytosol"/>
    <property type="evidence" value="ECO:0007669"/>
    <property type="project" value="TreeGrafter"/>
</dbReference>
<keyword evidence="4" id="KW-1185">Reference proteome</keyword>
<dbReference type="InterPro" id="IPR051199">
    <property type="entry name" value="LPS_LOS_Heptosyltrfase"/>
</dbReference>
<dbReference type="EMBL" id="JABBJJ010000022">
    <property type="protein sequence ID" value="NMO14647.1"/>
    <property type="molecule type" value="Genomic_DNA"/>
</dbReference>
<organism evidence="3 4">
    <name type="scientific">Pyxidicoccus fallax</name>
    <dbReference type="NCBI Taxonomy" id="394095"/>
    <lineage>
        <taxon>Bacteria</taxon>
        <taxon>Pseudomonadati</taxon>
        <taxon>Myxococcota</taxon>
        <taxon>Myxococcia</taxon>
        <taxon>Myxococcales</taxon>
        <taxon>Cystobacterineae</taxon>
        <taxon>Myxococcaceae</taxon>
        <taxon>Pyxidicoccus</taxon>
    </lineage>
</organism>
<dbReference type="GO" id="GO:0009244">
    <property type="term" value="P:lipopolysaccharide core region biosynthetic process"/>
    <property type="evidence" value="ECO:0007669"/>
    <property type="project" value="TreeGrafter"/>
</dbReference>
<dbReference type="PANTHER" id="PTHR30160">
    <property type="entry name" value="TETRAACYLDISACCHARIDE 4'-KINASE-RELATED"/>
    <property type="match status" value="1"/>
</dbReference>
<sequence length="357" mass="40122">MNFLRRGVYSLSSFLKEKRGWRSLRAPVALHLNAVGDRLIVLPALRALCSLYPHRVTLVGTLGDQSLLYSDLPLKAFHPCPWKVENRVPRFDYRDVVRGISECDLLVALNGWWSDDILELMQCFPEAKTLGHFPEFESHLPLTQWRNAKQQAFELIRRLDRRLRMEDFSQPPLLPEADRALAGQIMAAVPPEARVLALHTEPSGATRRWPVERFQRVLEAFLEQHPEYLVLVVDYHPLEMELERHADRVLLCSGASLGVAMSIVANADLFLGVDSCMLHAADFFRVPAVGLFGPTPPSRWGFRFGPHRYVKVDGPMALIQEGPVLEALQQLARAHVRPRSAAARAEAAASHLLGGAA</sequence>
<accession>A0A848L7W0</accession>
<gene>
    <name evidence="3" type="ORF">HG543_07215</name>
</gene>
<dbReference type="GO" id="GO:0008713">
    <property type="term" value="F:ADP-heptose-lipopolysaccharide heptosyltransferase activity"/>
    <property type="evidence" value="ECO:0007669"/>
    <property type="project" value="TreeGrafter"/>
</dbReference>
<dbReference type="Proteomes" id="UP000518300">
    <property type="component" value="Unassembled WGS sequence"/>
</dbReference>
<keyword evidence="1" id="KW-0328">Glycosyltransferase</keyword>
<dbReference type="RefSeq" id="WP_169343943.1">
    <property type="nucleotide sequence ID" value="NZ_JABBJJ010000022.1"/>
</dbReference>
<proteinExistence type="predicted"/>
<dbReference type="AlphaFoldDB" id="A0A848L7W0"/>
<evidence type="ECO:0000256" key="1">
    <source>
        <dbReference type="ARBA" id="ARBA00022676"/>
    </source>
</evidence>
<evidence type="ECO:0000313" key="4">
    <source>
        <dbReference type="Proteomes" id="UP000518300"/>
    </source>
</evidence>
<comment type="caution">
    <text evidence="3">The sequence shown here is derived from an EMBL/GenBank/DDBJ whole genome shotgun (WGS) entry which is preliminary data.</text>
</comment>
<dbReference type="SUPFAM" id="SSF53756">
    <property type="entry name" value="UDP-Glycosyltransferase/glycogen phosphorylase"/>
    <property type="match status" value="1"/>
</dbReference>
<protein>
    <submittedName>
        <fullName evidence="3">Glycosyltransferase family 9 protein</fullName>
    </submittedName>
</protein>